<feature type="non-terminal residue" evidence="1">
    <location>
        <position position="1"/>
    </location>
</feature>
<evidence type="ECO:0000313" key="1">
    <source>
        <dbReference type="EMBL" id="KKL62724.1"/>
    </source>
</evidence>
<organism evidence="1">
    <name type="scientific">marine sediment metagenome</name>
    <dbReference type="NCBI Taxonomy" id="412755"/>
    <lineage>
        <taxon>unclassified sequences</taxon>
        <taxon>metagenomes</taxon>
        <taxon>ecological metagenomes</taxon>
    </lineage>
</organism>
<gene>
    <name evidence="1" type="ORF">LCGC14_2182310</name>
</gene>
<protein>
    <submittedName>
        <fullName evidence="1">Uncharacterized protein</fullName>
    </submittedName>
</protein>
<dbReference type="AlphaFoldDB" id="A0A0F9DM02"/>
<proteinExistence type="predicted"/>
<dbReference type="EMBL" id="LAZR01028399">
    <property type="protein sequence ID" value="KKL62724.1"/>
    <property type="molecule type" value="Genomic_DNA"/>
</dbReference>
<name>A0A0F9DM02_9ZZZZ</name>
<comment type="caution">
    <text evidence="1">The sequence shown here is derived from an EMBL/GenBank/DDBJ whole genome shotgun (WGS) entry which is preliminary data.</text>
</comment>
<accession>A0A0F9DM02</accession>
<reference evidence="1" key="1">
    <citation type="journal article" date="2015" name="Nature">
        <title>Complex archaea that bridge the gap between prokaryotes and eukaryotes.</title>
        <authorList>
            <person name="Spang A."/>
            <person name="Saw J.H."/>
            <person name="Jorgensen S.L."/>
            <person name="Zaremba-Niedzwiedzka K."/>
            <person name="Martijn J."/>
            <person name="Lind A.E."/>
            <person name="van Eijk R."/>
            <person name="Schleper C."/>
            <person name="Guy L."/>
            <person name="Ettema T.J."/>
        </authorList>
    </citation>
    <scope>NUCLEOTIDE SEQUENCE</scope>
</reference>
<sequence length="25" mass="2952">SYPGLKNLENLKMYISEYYIALLDT</sequence>